<comment type="caution">
    <text evidence="1">The sequence shown here is derived from an EMBL/GenBank/DDBJ whole genome shotgun (WGS) entry which is preliminary data.</text>
</comment>
<dbReference type="EMBL" id="JAEQNE010000005">
    <property type="protein sequence ID" value="MBL0393461.1"/>
    <property type="molecule type" value="Genomic_DNA"/>
</dbReference>
<evidence type="ECO:0008006" key="3">
    <source>
        <dbReference type="Google" id="ProtNLM"/>
    </source>
</evidence>
<dbReference type="Proteomes" id="UP000599109">
    <property type="component" value="Unassembled WGS sequence"/>
</dbReference>
<dbReference type="AlphaFoldDB" id="A0A936Z4I9"/>
<organism evidence="1 2">
    <name type="scientific">Ramlibacter monticola</name>
    <dbReference type="NCBI Taxonomy" id="1926872"/>
    <lineage>
        <taxon>Bacteria</taxon>
        <taxon>Pseudomonadati</taxon>
        <taxon>Pseudomonadota</taxon>
        <taxon>Betaproteobacteria</taxon>
        <taxon>Burkholderiales</taxon>
        <taxon>Comamonadaceae</taxon>
        <taxon>Ramlibacter</taxon>
    </lineage>
</organism>
<proteinExistence type="predicted"/>
<evidence type="ECO:0000313" key="2">
    <source>
        <dbReference type="Proteomes" id="UP000599109"/>
    </source>
</evidence>
<keyword evidence="2" id="KW-1185">Reference proteome</keyword>
<evidence type="ECO:0000313" key="1">
    <source>
        <dbReference type="EMBL" id="MBL0393461.1"/>
    </source>
</evidence>
<name>A0A936Z4I9_9BURK</name>
<accession>A0A936Z4I9</accession>
<dbReference type="RefSeq" id="WP_201676123.1">
    <property type="nucleotide sequence ID" value="NZ_JAEQNE010000005.1"/>
</dbReference>
<protein>
    <recommendedName>
        <fullName evidence="3">Preprotein translocase subunit YajC</fullName>
    </recommendedName>
</protein>
<reference evidence="1 2" key="1">
    <citation type="journal article" date="2017" name="Int. J. Syst. Evol. Microbiol.">
        <title>Ramlibacter monticola sp. nov., isolated from forest soil.</title>
        <authorList>
            <person name="Chaudhary D.K."/>
            <person name="Kim J."/>
        </authorList>
    </citation>
    <scope>NUCLEOTIDE SEQUENCE [LARGE SCALE GENOMIC DNA]</scope>
    <source>
        <strain evidence="1 2">KACC 19175</strain>
    </source>
</reference>
<dbReference type="NCBIfam" id="NF041023">
    <property type="entry name" value="PP0621_fam"/>
    <property type="match status" value="1"/>
</dbReference>
<dbReference type="InterPro" id="IPR049708">
    <property type="entry name" value="PP0621-like"/>
</dbReference>
<gene>
    <name evidence="1" type="ORF">JJ685_20160</name>
</gene>
<sequence>MKYLLLFAVLFVAYMLWRNARVTDERETRSRRPPPPADPQEMVSCPVCGLHLPRSEAVPGQRGILYCSNEHRLRADG</sequence>